<sequence length="123" mass="13578">MFGADRHDVYKALYRNMHAGMVLRDERDTVCGFALSVKRNDLLVVGPVIAENQEAALHLVQSLCLDWNGRVRTDVPSEQTSFMARLSKSGFSEKMVSAVMVLGATCLPGQRNCLFSIVDPVFG</sequence>
<dbReference type="EMBL" id="FRAF01000021">
    <property type="protein sequence ID" value="SHK72690.1"/>
    <property type="molecule type" value="Genomic_DNA"/>
</dbReference>
<accession>A0A1M6UTY4</accession>
<dbReference type="InterPro" id="IPR041496">
    <property type="entry name" value="YitH/HolE_GNAT"/>
</dbReference>
<proteinExistence type="predicted"/>
<evidence type="ECO:0000313" key="3">
    <source>
        <dbReference type="Proteomes" id="UP000184016"/>
    </source>
</evidence>
<dbReference type="STRING" id="1830138.SAMN05443507_1212"/>
<organism evidence="2 3">
    <name type="scientific">Alicyclobacillus tolerans</name>
    <dbReference type="NCBI Taxonomy" id="90970"/>
    <lineage>
        <taxon>Bacteria</taxon>
        <taxon>Bacillati</taxon>
        <taxon>Bacillota</taxon>
        <taxon>Bacilli</taxon>
        <taxon>Bacillales</taxon>
        <taxon>Alicyclobacillaceae</taxon>
        <taxon>Alicyclobacillus</taxon>
    </lineage>
</organism>
<name>A0A1M6UTY4_9BACL</name>
<dbReference type="Proteomes" id="UP000184016">
    <property type="component" value="Unassembled WGS sequence"/>
</dbReference>
<evidence type="ECO:0000259" key="1">
    <source>
        <dbReference type="Pfam" id="PF18014"/>
    </source>
</evidence>
<evidence type="ECO:0000313" key="2">
    <source>
        <dbReference type="EMBL" id="SHK72690.1"/>
    </source>
</evidence>
<feature type="domain" description="YitH/HolE acetyltransferase (GNAT)" evidence="1">
    <location>
        <begin position="2"/>
        <end position="115"/>
    </location>
</feature>
<dbReference type="SUPFAM" id="SSF55729">
    <property type="entry name" value="Acyl-CoA N-acyltransferases (Nat)"/>
    <property type="match status" value="1"/>
</dbReference>
<protein>
    <recommendedName>
        <fullName evidence="1">YitH/HolE acetyltransferase (GNAT) domain-containing protein</fullName>
    </recommendedName>
</protein>
<dbReference type="Gene3D" id="3.40.630.90">
    <property type="match status" value="1"/>
</dbReference>
<keyword evidence="3" id="KW-1185">Reference proteome</keyword>
<dbReference type="RefSeq" id="WP_072874752.1">
    <property type="nucleotide sequence ID" value="NZ_FRAF01000021.1"/>
</dbReference>
<dbReference type="Pfam" id="PF18014">
    <property type="entry name" value="Acetyltransf_18"/>
    <property type="match status" value="1"/>
</dbReference>
<dbReference type="InterPro" id="IPR016181">
    <property type="entry name" value="Acyl_CoA_acyltransferase"/>
</dbReference>
<dbReference type="AlphaFoldDB" id="A0A1M6UTY4"/>
<gene>
    <name evidence="2" type="ORF">SAMN05443507_1212</name>
</gene>
<reference evidence="3" key="1">
    <citation type="submission" date="2016-11" db="EMBL/GenBank/DDBJ databases">
        <authorList>
            <person name="Varghese N."/>
            <person name="Submissions S."/>
        </authorList>
    </citation>
    <scope>NUCLEOTIDE SEQUENCE [LARGE SCALE GENOMIC DNA]</scope>
    <source>
        <strain evidence="3">USBA-503</strain>
    </source>
</reference>